<dbReference type="Gene3D" id="3.40.630.30">
    <property type="match status" value="1"/>
</dbReference>
<dbReference type="InterPro" id="IPR000182">
    <property type="entry name" value="GNAT_dom"/>
</dbReference>
<dbReference type="AlphaFoldDB" id="A0A8J7JCX9"/>
<dbReference type="EMBL" id="JADEWZ010000030">
    <property type="protein sequence ID" value="MBE9117750.1"/>
    <property type="molecule type" value="Genomic_DNA"/>
</dbReference>
<dbReference type="Proteomes" id="UP000654482">
    <property type="component" value="Unassembled WGS sequence"/>
</dbReference>
<sequence>MALDLDDVLLLWENASKIAHSFLKEDFLVQERKNIPELYLPNADTWVVDADNQVVGFIALLGNEVGAIFLQPKYHGKKIGKLMMDKAQELHGNLEVEVFEKNSIGRNFYAKYGFKLIEKKIHKQTGERLLRLKFIANK</sequence>
<comment type="caution">
    <text evidence="4">The sequence shown here is derived from an EMBL/GenBank/DDBJ whole genome shotgun (WGS) entry which is preliminary data.</text>
</comment>
<keyword evidence="2" id="KW-0012">Acyltransferase</keyword>
<reference evidence="4" key="1">
    <citation type="submission" date="2020-10" db="EMBL/GenBank/DDBJ databases">
        <authorList>
            <person name="Castelo-Branco R."/>
            <person name="Eusebio N."/>
            <person name="Adriana R."/>
            <person name="Vieira A."/>
            <person name="Brugerolle De Fraissinette N."/>
            <person name="Rezende De Castro R."/>
            <person name="Schneider M.P."/>
            <person name="Vasconcelos V."/>
            <person name="Leao P.N."/>
        </authorList>
    </citation>
    <scope>NUCLEOTIDE SEQUENCE</scope>
    <source>
        <strain evidence="4">LEGE 07157</strain>
    </source>
</reference>
<dbReference type="PANTHER" id="PTHR43800:SF1">
    <property type="entry name" value="PEPTIDYL-LYSINE N-ACETYLTRANSFERASE YJAB"/>
    <property type="match status" value="1"/>
</dbReference>
<feature type="domain" description="N-acetyltransferase" evidence="3">
    <location>
        <begin position="6"/>
        <end position="135"/>
    </location>
</feature>
<dbReference type="InterPro" id="IPR016181">
    <property type="entry name" value="Acyl_CoA_acyltransferase"/>
</dbReference>
<dbReference type="PANTHER" id="PTHR43800">
    <property type="entry name" value="PEPTIDYL-LYSINE N-ACETYLTRANSFERASE YJAB"/>
    <property type="match status" value="1"/>
</dbReference>
<evidence type="ECO:0000313" key="5">
    <source>
        <dbReference type="Proteomes" id="UP000654482"/>
    </source>
</evidence>
<organism evidence="4 5">
    <name type="scientific">Lusitaniella coriacea LEGE 07157</name>
    <dbReference type="NCBI Taxonomy" id="945747"/>
    <lineage>
        <taxon>Bacteria</taxon>
        <taxon>Bacillati</taxon>
        <taxon>Cyanobacteriota</taxon>
        <taxon>Cyanophyceae</taxon>
        <taxon>Spirulinales</taxon>
        <taxon>Lusitaniellaceae</taxon>
        <taxon>Lusitaniella</taxon>
    </lineage>
</organism>
<keyword evidence="5" id="KW-1185">Reference proteome</keyword>
<name>A0A8J7JCX9_9CYAN</name>
<gene>
    <name evidence="4" type="ORF">IQ249_17775</name>
</gene>
<accession>A0A8J7JCX9</accession>
<dbReference type="GO" id="GO:0016747">
    <property type="term" value="F:acyltransferase activity, transferring groups other than amino-acyl groups"/>
    <property type="evidence" value="ECO:0007669"/>
    <property type="project" value="InterPro"/>
</dbReference>
<dbReference type="Pfam" id="PF13508">
    <property type="entry name" value="Acetyltransf_7"/>
    <property type="match status" value="1"/>
</dbReference>
<protein>
    <submittedName>
        <fullName evidence="4">GNAT family N-acetyltransferase</fullName>
    </submittedName>
</protein>
<keyword evidence="1" id="KW-0808">Transferase</keyword>
<dbReference type="SUPFAM" id="SSF55729">
    <property type="entry name" value="Acyl-CoA N-acyltransferases (Nat)"/>
    <property type="match status" value="1"/>
</dbReference>
<dbReference type="PROSITE" id="PS51186">
    <property type="entry name" value="GNAT"/>
    <property type="match status" value="1"/>
</dbReference>
<evidence type="ECO:0000256" key="2">
    <source>
        <dbReference type="ARBA" id="ARBA00023315"/>
    </source>
</evidence>
<proteinExistence type="predicted"/>
<evidence type="ECO:0000313" key="4">
    <source>
        <dbReference type="EMBL" id="MBE9117750.1"/>
    </source>
</evidence>
<evidence type="ECO:0000259" key="3">
    <source>
        <dbReference type="PROSITE" id="PS51186"/>
    </source>
</evidence>
<evidence type="ECO:0000256" key="1">
    <source>
        <dbReference type="ARBA" id="ARBA00022679"/>
    </source>
</evidence>
<dbReference type="CDD" id="cd04301">
    <property type="entry name" value="NAT_SF"/>
    <property type="match status" value="1"/>
</dbReference>